<protein>
    <submittedName>
        <fullName evidence="1">Uncharacterized protein</fullName>
    </submittedName>
</protein>
<keyword evidence="2" id="KW-1185">Reference proteome</keyword>
<sequence>MGMFLSAYHIFRLNVYINVLCCFSYRPWSLRMKNGGLCRCWDLGI</sequence>
<comment type="caution">
    <text evidence="1">The sequence shown here is derived from an EMBL/GenBank/DDBJ whole genome shotgun (WGS) entry which is preliminary data.</text>
</comment>
<gene>
    <name evidence="1" type="ORF">CIPAW_09G085800</name>
</gene>
<reference evidence="1" key="1">
    <citation type="submission" date="2020-12" db="EMBL/GenBank/DDBJ databases">
        <title>WGS assembly of Carya illinoinensis cv. Pawnee.</title>
        <authorList>
            <person name="Platts A."/>
            <person name="Shu S."/>
            <person name="Wright S."/>
            <person name="Barry K."/>
            <person name="Edger P."/>
            <person name="Pires J.C."/>
            <person name="Schmutz J."/>
        </authorList>
    </citation>
    <scope>NUCLEOTIDE SEQUENCE</scope>
    <source>
        <tissue evidence="1">Leaf</tissue>
    </source>
</reference>
<dbReference type="EMBL" id="CM031817">
    <property type="protein sequence ID" value="KAG6641601.1"/>
    <property type="molecule type" value="Genomic_DNA"/>
</dbReference>
<organism evidence="1 2">
    <name type="scientific">Carya illinoinensis</name>
    <name type="common">Pecan</name>
    <dbReference type="NCBI Taxonomy" id="32201"/>
    <lineage>
        <taxon>Eukaryota</taxon>
        <taxon>Viridiplantae</taxon>
        <taxon>Streptophyta</taxon>
        <taxon>Embryophyta</taxon>
        <taxon>Tracheophyta</taxon>
        <taxon>Spermatophyta</taxon>
        <taxon>Magnoliopsida</taxon>
        <taxon>eudicotyledons</taxon>
        <taxon>Gunneridae</taxon>
        <taxon>Pentapetalae</taxon>
        <taxon>rosids</taxon>
        <taxon>fabids</taxon>
        <taxon>Fagales</taxon>
        <taxon>Juglandaceae</taxon>
        <taxon>Carya</taxon>
    </lineage>
</organism>
<proteinExistence type="predicted"/>
<evidence type="ECO:0000313" key="1">
    <source>
        <dbReference type="EMBL" id="KAG6641601.1"/>
    </source>
</evidence>
<evidence type="ECO:0000313" key="2">
    <source>
        <dbReference type="Proteomes" id="UP000811609"/>
    </source>
</evidence>
<dbReference type="AlphaFoldDB" id="A0A8T1PJA0"/>
<accession>A0A8T1PJA0</accession>
<dbReference type="Proteomes" id="UP000811609">
    <property type="component" value="Chromosome 9"/>
</dbReference>
<name>A0A8T1PJA0_CARIL</name>